<name>A0A1J5PJ62_9ZZZZ</name>
<dbReference type="InterPro" id="IPR008621">
    <property type="entry name" value="Cbb3-typ_cyt_oxidase_comp"/>
</dbReference>
<dbReference type="AlphaFoldDB" id="A0A1J5PJ62"/>
<dbReference type="Pfam" id="PF05545">
    <property type="entry name" value="FixQ"/>
    <property type="match status" value="1"/>
</dbReference>
<evidence type="ECO:0000313" key="3">
    <source>
        <dbReference type="EMBL" id="OIQ67791.1"/>
    </source>
</evidence>
<reference evidence="3" key="1">
    <citation type="submission" date="2016-10" db="EMBL/GenBank/DDBJ databases">
        <title>Sequence of Gallionella enrichment culture.</title>
        <authorList>
            <person name="Poehlein A."/>
            <person name="Muehling M."/>
            <person name="Daniel R."/>
        </authorList>
    </citation>
    <scope>NUCLEOTIDE SEQUENCE</scope>
</reference>
<feature type="transmembrane region" description="Helical" evidence="2">
    <location>
        <begin position="12"/>
        <end position="31"/>
    </location>
</feature>
<comment type="caution">
    <text evidence="3">The sequence shown here is derived from an EMBL/GenBank/DDBJ whole genome shotgun (WGS) entry which is preliminary data.</text>
</comment>
<sequence length="73" mass="8204">MEQFILMQQFALSWALIFLTAVFLIVVFWVFRPGGRKAQEDAATTIFRHEDRPAVAGEGARGTAGTTFKEARK</sequence>
<organism evidence="3">
    <name type="scientific">mine drainage metagenome</name>
    <dbReference type="NCBI Taxonomy" id="410659"/>
    <lineage>
        <taxon>unclassified sequences</taxon>
        <taxon>metagenomes</taxon>
        <taxon>ecological metagenomes</taxon>
    </lineage>
</organism>
<keyword evidence="2" id="KW-0472">Membrane</keyword>
<proteinExistence type="predicted"/>
<protein>
    <submittedName>
        <fullName evidence="3">Cbb3-type cytochrome oxidase component FixQ</fullName>
    </submittedName>
</protein>
<gene>
    <name evidence="3" type="ORF">GALL_506280</name>
</gene>
<feature type="compositionally biased region" description="Low complexity" evidence="1">
    <location>
        <begin position="54"/>
        <end position="67"/>
    </location>
</feature>
<dbReference type="EMBL" id="MLJW01005703">
    <property type="protein sequence ID" value="OIQ67791.1"/>
    <property type="molecule type" value="Genomic_DNA"/>
</dbReference>
<evidence type="ECO:0000256" key="2">
    <source>
        <dbReference type="SAM" id="Phobius"/>
    </source>
</evidence>
<keyword evidence="2" id="KW-1133">Transmembrane helix</keyword>
<evidence type="ECO:0000256" key="1">
    <source>
        <dbReference type="SAM" id="MobiDB-lite"/>
    </source>
</evidence>
<feature type="region of interest" description="Disordered" evidence="1">
    <location>
        <begin position="54"/>
        <end position="73"/>
    </location>
</feature>
<dbReference type="CDD" id="cd01324">
    <property type="entry name" value="cbb3_Oxidase_CcoQ"/>
    <property type="match status" value="1"/>
</dbReference>
<keyword evidence="2" id="KW-0812">Transmembrane</keyword>
<accession>A0A1J5PJ62</accession>